<organism evidence="1">
    <name type="scientific">Arundo donax</name>
    <name type="common">Giant reed</name>
    <name type="synonym">Donax arundinaceus</name>
    <dbReference type="NCBI Taxonomy" id="35708"/>
    <lineage>
        <taxon>Eukaryota</taxon>
        <taxon>Viridiplantae</taxon>
        <taxon>Streptophyta</taxon>
        <taxon>Embryophyta</taxon>
        <taxon>Tracheophyta</taxon>
        <taxon>Spermatophyta</taxon>
        <taxon>Magnoliopsida</taxon>
        <taxon>Liliopsida</taxon>
        <taxon>Poales</taxon>
        <taxon>Poaceae</taxon>
        <taxon>PACMAD clade</taxon>
        <taxon>Arundinoideae</taxon>
        <taxon>Arundineae</taxon>
        <taxon>Arundo</taxon>
    </lineage>
</organism>
<proteinExistence type="predicted"/>
<reference evidence="1" key="2">
    <citation type="journal article" date="2015" name="Data Brief">
        <title>Shoot transcriptome of the giant reed, Arundo donax.</title>
        <authorList>
            <person name="Barrero R.A."/>
            <person name="Guerrero F.D."/>
            <person name="Moolhuijzen P."/>
            <person name="Goolsby J.A."/>
            <person name="Tidwell J."/>
            <person name="Bellgard S.E."/>
            <person name="Bellgard M.I."/>
        </authorList>
    </citation>
    <scope>NUCLEOTIDE SEQUENCE</scope>
    <source>
        <tissue evidence="1">Shoot tissue taken approximately 20 cm above the soil surface</tissue>
    </source>
</reference>
<protein>
    <submittedName>
        <fullName evidence="1">Uncharacterized protein</fullName>
    </submittedName>
</protein>
<sequence>MHAHRDASGYQMGHLGQHVSSFSPSPQLGGSAWLIQMRKFWVDAIVTKRRMTACIA</sequence>
<dbReference type="EMBL" id="GBRH01190170">
    <property type="protein sequence ID" value="JAE07726.1"/>
    <property type="molecule type" value="Transcribed_RNA"/>
</dbReference>
<dbReference type="AlphaFoldDB" id="A0A0A9FC72"/>
<name>A0A0A9FC72_ARUDO</name>
<accession>A0A0A9FC72</accession>
<reference evidence="1" key="1">
    <citation type="submission" date="2014-09" db="EMBL/GenBank/DDBJ databases">
        <authorList>
            <person name="Magalhaes I.L.F."/>
            <person name="Oliveira U."/>
            <person name="Santos F.R."/>
            <person name="Vidigal T.H.D.A."/>
            <person name="Brescovit A.D."/>
            <person name="Santos A.J."/>
        </authorList>
    </citation>
    <scope>NUCLEOTIDE SEQUENCE</scope>
    <source>
        <tissue evidence="1">Shoot tissue taken approximately 20 cm above the soil surface</tissue>
    </source>
</reference>
<evidence type="ECO:0000313" key="1">
    <source>
        <dbReference type="EMBL" id="JAE07726.1"/>
    </source>
</evidence>